<feature type="region of interest" description="Disordered" evidence="1">
    <location>
        <begin position="1"/>
        <end position="48"/>
    </location>
</feature>
<evidence type="ECO:0000313" key="3">
    <source>
        <dbReference type="EMBL" id="RAJ25873.1"/>
    </source>
</evidence>
<keyword evidence="2" id="KW-1133">Transmembrane helix</keyword>
<gene>
    <name evidence="3" type="ORF">LX77_01289</name>
</gene>
<proteinExistence type="predicted"/>
<protein>
    <submittedName>
        <fullName evidence="3">Putative membrane protein</fullName>
    </submittedName>
</protein>
<evidence type="ECO:0000313" key="4">
    <source>
        <dbReference type="Proteomes" id="UP000248987"/>
    </source>
</evidence>
<dbReference type="EMBL" id="QLLQ01000003">
    <property type="protein sequence ID" value="RAJ25873.1"/>
    <property type="molecule type" value="Genomic_DNA"/>
</dbReference>
<dbReference type="Proteomes" id="UP000248987">
    <property type="component" value="Unassembled WGS sequence"/>
</dbReference>
<evidence type="ECO:0000256" key="2">
    <source>
        <dbReference type="SAM" id="Phobius"/>
    </source>
</evidence>
<feature type="compositionally biased region" description="Low complexity" evidence="1">
    <location>
        <begin position="1"/>
        <end position="12"/>
    </location>
</feature>
<keyword evidence="4" id="KW-1185">Reference proteome</keyword>
<reference evidence="3 4" key="1">
    <citation type="submission" date="2018-06" db="EMBL/GenBank/DDBJ databases">
        <title>Genomic Encyclopedia of Archaeal and Bacterial Type Strains, Phase II (KMG-II): from individual species to whole genera.</title>
        <authorList>
            <person name="Goeker M."/>
        </authorList>
    </citation>
    <scope>NUCLEOTIDE SEQUENCE [LARGE SCALE GENOMIC DNA]</scope>
    <source>
        <strain evidence="3 4">DSM 12408</strain>
    </source>
</reference>
<accession>A0A327SE04</accession>
<dbReference type="AlphaFoldDB" id="A0A327SE04"/>
<organism evidence="3 4">
    <name type="scientific">Gelidibacter algens</name>
    <dbReference type="NCBI Taxonomy" id="49280"/>
    <lineage>
        <taxon>Bacteria</taxon>
        <taxon>Pseudomonadati</taxon>
        <taxon>Bacteroidota</taxon>
        <taxon>Flavobacteriia</taxon>
        <taxon>Flavobacteriales</taxon>
        <taxon>Flavobacteriaceae</taxon>
        <taxon>Gelidibacter</taxon>
    </lineage>
</organism>
<dbReference type="RefSeq" id="WP_083993853.1">
    <property type="nucleotide sequence ID" value="NZ_LZRN01000007.1"/>
</dbReference>
<feature type="transmembrane region" description="Helical" evidence="2">
    <location>
        <begin position="60"/>
        <end position="77"/>
    </location>
</feature>
<keyword evidence="2" id="KW-0812">Transmembrane</keyword>
<keyword evidence="2" id="KW-0472">Membrane</keyword>
<comment type="caution">
    <text evidence="3">The sequence shown here is derived from an EMBL/GenBank/DDBJ whole genome shotgun (WGS) entry which is preliminary data.</text>
</comment>
<feature type="compositionally biased region" description="Basic and acidic residues" evidence="1">
    <location>
        <begin position="15"/>
        <end position="45"/>
    </location>
</feature>
<sequence>MANDQNLGNDLNDMLDDKNDNKREFTDDTRQRANEFSEDTRHSANDFENDVNDASKDGKNIALIAHITLIGWIVALVMNNNAKSEFGSFYIRQMLGLMLCGILLSFIPFVGWILNLGIFVLWIMSLIGAVGGEKKLTPVLGTYFQDWFKSL</sequence>
<name>A0A327SE04_9FLAO</name>
<evidence type="ECO:0000256" key="1">
    <source>
        <dbReference type="SAM" id="MobiDB-lite"/>
    </source>
</evidence>